<dbReference type="OrthoDB" id="7279140at2"/>
<dbReference type="GO" id="GO:0050660">
    <property type="term" value="F:flavin adenine dinucleotide binding"/>
    <property type="evidence" value="ECO:0007669"/>
    <property type="project" value="TreeGrafter"/>
</dbReference>
<protein>
    <submittedName>
        <fullName evidence="2">Thioredoxin reductase</fullName>
    </submittedName>
</protein>
<dbReference type="Proteomes" id="UP000198582">
    <property type="component" value="Unassembled WGS sequence"/>
</dbReference>
<dbReference type="SUPFAM" id="SSF51905">
    <property type="entry name" value="FAD/NAD(P)-binding domain"/>
    <property type="match status" value="1"/>
</dbReference>
<evidence type="ECO:0000256" key="1">
    <source>
        <dbReference type="ARBA" id="ARBA00023002"/>
    </source>
</evidence>
<dbReference type="PANTHER" id="PTHR43539:SF78">
    <property type="entry name" value="FLAVIN-CONTAINING MONOOXYGENASE"/>
    <property type="match status" value="1"/>
</dbReference>
<dbReference type="Pfam" id="PF13738">
    <property type="entry name" value="Pyr_redox_3"/>
    <property type="match status" value="1"/>
</dbReference>
<dbReference type="InterPro" id="IPR036188">
    <property type="entry name" value="FAD/NAD-bd_sf"/>
</dbReference>
<evidence type="ECO:0000313" key="2">
    <source>
        <dbReference type="EMBL" id="SEO43756.1"/>
    </source>
</evidence>
<organism evidence="2 3">
    <name type="scientific">Amycolatopsis saalfeldensis</name>
    <dbReference type="NCBI Taxonomy" id="394193"/>
    <lineage>
        <taxon>Bacteria</taxon>
        <taxon>Bacillati</taxon>
        <taxon>Actinomycetota</taxon>
        <taxon>Actinomycetes</taxon>
        <taxon>Pseudonocardiales</taxon>
        <taxon>Pseudonocardiaceae</taxon>
        <taxon>Amycolatopsis</taxon>
    </lineage>
</organism>
<accession>A0A1H8PPQ8</accession>
<dbReference type="EMBL" id="FOEF01000001">
    <property type="protein sequence ID" value="SEO43756.1"/>
    <property type="molecule type" value="Genomic_DNA"/>
</dbReference>
<reference evidence="2 3" key="1">
    <citation type="submission" date="2016-10" db="EMBL/GenBank/DDBJ databases">
        <authorList>
            <person name="de Groot N.N."/>
        </authorList>
    </citation>
    <scope>NUCLEOTIDE SEQUENCE [LARGE SCALE GENOMIC DNA]</scope>
    <source>
        <strain evidence="2 3">DSM 44993</strain>
    </source>
</reference>
<dbReference type="Gene3D" id="3.50.50.60">
    <property type="entry name" value="FAD/NAD(P)-binding domain"/>
    <property type="match status" value="1"/>
</dbReference>
<keyword evidence="1" id="KW-0560">Oxidoreductase</keyword>
<keyword evidence="3" id="KW-1185">Reference proteome</keyword>
<dbReference type="PRINTS" id="PR00368">
    <property type="entry name" value="FADPNR"/>
</dbReference>
<proteinExistence type="predicted"/>
<dbReference type="RefSeq" id="WP_091610678.1">
    <property type="nucleotide sequence ID" value="NZ_FOEF01000001.1"/>
</dbReference>
<gene>
    <name evidence="2" type="ORF">SAMN04489732_10117</name>
</gene>
<sequence>MSELPVVVVGAGPVGLAAAAHLLERGLEPLVLERGDQAGAAVAQWNHVRLFSSWSELVDPAGGRLLDPTGWTRPDGAGYPTGREWAESYLRPLAAVLGARVRFGAEVVGVARRGRDRVVDSGREDEPFSVHIRTAGSEERVLARAVIDASGTWTTPNPLGGEGLPAVGEGAAPDRISYRVPDLADAGARYAGKHVVVAGSGHSALTALVALSALAEADAATRISWVLRRGGVGNTFGGGDADQLPARGALGLRAKAAVDAGLITVVTGFRTEAVERDGDGRLRLLSSAGQRLDGVDEVVTLTGFRPELGWLSEIRLELDPTLQAPVRLAPLVDPNVHSCGTVYPHGAKELAHPERNFFLAGMKSYGRAPTFLAQTGYEQVRSIAAELAGDHEAAARVELVMAETGVCGGAGLFDEPGPVTGGCCRPEPEVLTLSAPPAAP</sequence>
<dbReference type="AlphaFoldDB" id="A0A1H8PPQ8"/>
<dbReference type="PANTHER" id="PTHR43539">
    <property type="entry name" value="FLAVIN-BINDING MONOOXYGENASE-LIKE PROTEIN (AFU_ORTHOLOGUE AFUA_4G09220)"/>
    <property type="match status" value="1"/>
</dbReference>
<name>A0A1H8PPQ8_9PSEU</name>
<dbReference type="GO" id="GO:0004497">
    <property type="term" value="F:monooxygenase activity"/>
    <property type="evidence" value="ECO:0007669"/>
    <property type="project" value="TreeGrafter"/>
</dbReference>
<dbReference type="InterPro" id="IPR050982">
    <property type="entry name" value="Auxin_biosynth/cation_transpt"/>
</dbReference>
<evidence type="ECO:0000313" key="3">
    <source>
        <dbReference type="Proteomes" id="UP000198582"/>
    </source>
</evidence>
<dbReference type="STRING" id="394193.SAMN04489732_10117"/>